<feature type="domain" description="Peptidase M43 pregnancy-associated plasma-A" evidence="10">
    <location>
        <begin position="173"/>
        <end position="314"/>
    </location>
</feature>
<comment type="similarity">
    <text evidence="1">Belongs to the peptidase M43B family.</text>
</comment>
<evidence type="ECO:0000256" key="4">
    <source>
        <dbReference type="ARBA" id="ARBA00022729"/>
    </source>
</evidence>
<dbReference type="GO" id="GO:0046872">
    <property type="term" value="F:metal ion binding"/>
    <property type="evidence" value="ECO:0007669"/>
    <property type="project" value="UniProtKB-KW"/>
</dbReference>
<protein>
    <submittedName>
        <fullName evidence="11">Zinc metalloprotease</fullName>
    </submittedName>
</protein>
<evidence type="ECO:0000256" key="1">
    <source>
        <dbReference type="ARBA" id="ARBA00008721"/>
    </source>
</evidence>
<dbReference type="Proteomes" id="UP000431826">
    <property type="component" value="Unassembled WGS sequence"/>
</dbReference>
<evidence type="ECO:0000256" key="6">
    <source>
        <dbReference type="ARBA" id="ARBA00022833"/>
    </source>
</evidence>
<keyword evidence="12" id="KW-1185">Reference proteome</keyword>
<dbReference type="AlphaFoldDB" id="A0A640UPZ9"/>
<keyword evidence="8" id="KW-1015">Disulfide bond</keyword>
<evidence type="ECO:0000256" key="9">
    <source>
        <dbReference type="SAM" id="MobiDB-lite"/>
    </source>
</evidence>
<sequence>MSDETHRSASPDYTDWCATVRAHSALLDTTPDYAENRALVEETASAYERAHESGERRMAREGVLDIPVVVHVVHSTDEQNISEAQIRSQIDVLNRDFRKQNPDVSNVPQVWRNIIGDARIGFHLAGTDPLGRPTNGITRTRTSVASFDAPDPSSPDPDKRTDNKVKFAQTGGQNAWPSDVYLNIWVCQLTRGLLGYAQFPGGPAATDGVVITHKGFGTNGTAAAPFNGGRTTTHEIGHWLNLRHIWGNKQGCAGDDLVADTPNQEGPNFGTPAFPQVTCGNAPNGDMFMNYMDYTDDAAMFMFSAGQVARMESTFENARRSFAARQLALA</sequence>
<dbReference type="OrthoDB" id="6278496at2"/>
<keyword evidence="3" id="KW-0479">Metal-binding</keyword>
<gene>
    <name evidence="11" type="ORF">Stube_09980</name>
</gene>
<evidence type="ECO:0000256" key="2">
    <source>
        <dbReference type="ARBA" id="ARBA00022670"/>
    </source>
</evidence>
<keyword evidence="5" id="KW-0378">Hydrolase</keyword>
<evidence type="ECO:0000313" key="12">
    <source>
        <dbReference type="Proteomes" id="UP000431826"/>
    </source>
</evidence>
<organism evidence="11 12">
    <name type="scientific">Streptomyces tubercidicus</name>
    <dbReference type="NCBI Taxonomy" id="47759"/>
    <lineage>
        <taxon>Bacteria</taxon>
        <taxon>Bacillati</taxon>
        <taxon>Actinomycetota</taxon>
        <taxon>Actinomycetes</taxon>
        <taxon>Kitasatosporales</taxon>
        <taxon>Streptomycetaceae</taxon>
        <taxon>Streptomyces</taxon>
    </lineage>
</organism>
<dbReference type="Pfam" id="PF05572">
    <property type="entry name" value="Peptidase_M43"/>
    <property type="match status" value="1"/>
</dbReference>
<evidence type="ECO:0000256" key="3">
    <source>
        <dbReference type="ARBA" id="ARBA00022723"/>
    </source>
</evidence>
<dbReference type="InterPro" id="IPR024079">
    <property type="entry name" value="MetalloPept_cat_dom_sf"/>
</dbReference>
<dbReference type="PANTHER" id="PTHR47466">
    <property type="match status" value="1"/>
</dbReference>
<dbReference type="Gene3D" id="3.40.390.10">
    <property type="entry name" value="Collagenase (Catalytic Domain)"/>
    <property type="match status" value="1"/>
</dbReference>
<accession>A0A640UPZ9</accession>
<dbReference type="GO" id="GO:0008237">
    <property type="term" value="F:metallopeptidase activity"/>
    <property type="evidence" value="ECO:0007669"/>
    <property type="project" value="UniProtKB-KW"/>
</dbReference>
<proteinExistence type="inferred from homology"/>
<evidence type="ECO:0000259" key="10">
    <source>
        <dbReference type="Pfam" id="PF05572"/>
    </source>
</evidence>
<keyword evidence="2 11" id="KW-0645">Protease</keyword>
<dbReference type="GO" id="GO:0006508">
    <property type="term" value="P:proteolysis"/>
    <property type="evidence" value="ECO:0007669"/>
    <property type="project" value="UniProtKB-KW"/>
</dbReference>
<keyword evidence="6" id="KW-0862">Zinc</keyword>
<evidence type="ECO:0000313" key="11">
    <source>
        <dbReference type="EMBL" id="GFE36325.1"/>
    </source>
</evidence>
<evidence type="ECO:0000256" key="8">
    <source>
        <dbReference type="ARBA" id="ARBA00023157"/>
    </source>
</evidence>
<dbReference type="PANTHER" id="PTHR47466:SF1">
    <property type="entry name" value="METALLOPROTEASE MEP1 (AFU_ORTHOLOGUE AFUA_1G07730)-RELATED"/>
    <property type="match status" value="1"/>
</dbReference>
<evidence type="ECO:0000256" key="7">
    <source>
        <dbReference type="ARBA" id="ARBA00023049"/>
    </source>
</evidence>
<dbReference type="EMBL" id="BLIR01000001">
    <property type="protein sequence ID" value="GFE36325.1"/>
    <property type="molecule type" value="Genomic_DNA"/>
</dbReference>
<keyword evidence="7 11" id="KW-0482">Metalloprotease</keyword>
<dbReference type="InterPro" id="IPR008754">
    <property type="entry name" value="Peptidase_M43"/>
</dbReference>
<dbReference type="RefSeq" id="WP_159742647.1">
    <property type="nucleotide sequence ID" value="NZ_BLIR01000001.1"/>
</dbReference>
<dbReference type="CDD" id="cd04275">
    <property type="entry name" value="ZnMc_pappalysin_like"/>
    <property type="match status" value="1"/>
</dbReference>
<name>A0A640UPZ9_9ACTN</name>
<evidence type="ECO:0000256" key="5">
    <source>
        <dbReference type="ARBA" id="ARBA00022801"/>
    </source>
</evidence>
<dbReference type="GeneID" id="96282172"/>
<reference evidence="11 12" key="1">
    <citation type="submission" date="2019-12" db="EMBL/GenBank/DDBJ databases">
        <title>Whole genome shotgun sequence of Streptomyces tubercidicus NBRC 13090.</title>
        <authorList>
            <person name="Ichikawa N."/>
            <person name="Kimura A."/>
            <person name="Kitahashi Y."/>
            <person name="Komaki H."/>
            <person name="Tamura T."/>
        </authorList>
    </citation>
    <scope>NUCLEOTIDE SEQUENCE [LARGE SCALE GENOMIC DNA]</scope>
    <source>
        <strain evidence="11 12">NBRC 13090</strain>
    </source>
</reference>
<comment type="caution">
    <text evidence="11">The sequence shown here is derived from an EMBL/GenBank/DDBJ whole genome shotgun (WGS) entry which is preliminary data.</text>
</comment>
<dbReference type="SUPFAM" id="SSF55486">
    <property type="entry name" value="Metalloproteases ('zincins'), catalytic domain"/>
    <property type="match status" value="1"/>
</dbReference>
<keyword evidence="4" id="KW-0732">Signal</keyword>
<feature type="region of interest" description="Disordered" evidence="9">
    <location>
        <begin position="131"/>
        <end position="162"/>
    </location>
</feature>